<dbReference type="GO" id="GO:0010124">
    <property type="term" value="P:phenylacetate catabolic process"/>
    <property type="evidence" value="ECO:0007669"/>
    <property type="project" value="InterPro"/>
</dbReference>
<dbReference type="FunFam" id="1.20.1260.10:FF:000012">
    <property type="entry name" value="1,2-phenylacetyl-CoA epoxidase, subunit C"/>
    <property type="match status" value="1"/>
</dbReference>
<dbReference type="InterPro" id="IPR009078">
    <property type="entry name" value="Ferritin-like_SF"/>
</dbReference>
<reference evidence="1 2" key="1">
    <citation type="submission" date="2019-12" db="EMBL/GenBank/DDBJ databases">
        <authorList>
            <person name="Li M."/>
        </authorList>
    </citation>
    <scope>NUCLEOTIDE SEQUENCE [LARGE SCALE GENOMIC DNA]</scope>
    <source>
        <strain evidence="1 2">GBMRC 2046</strain>
    </source>
</reference>
<dbReference type="InterPro" id="IPR012347">
    <property type="entry name" value="Ferritin-like"/>
</dbReference>
<accession>A0A7X3LSK4</accession>
<dbReference type="InterPro" id="IPR011882">
    <property type="entry name" value="PaaC"/>
</dbReference>
<dbReference type="RefSeq" id="WP_160774854.1">
    <property type="nucleotide sequence ID" value="NZ_WUMV01000002.1"/>
</dbReference>
<keyword evidence="2" id="KW-1185">Reference proteome</keyword>
<dbReference type="GO" id="GO:0005829">
    <property type="term" value="C:cytosol"/>
    <property type="evidence" value="ECO:0007669"/>
    <property type="project" value="TreeGrafter"/>
</dbReference>
<dbReference type="InterPro" id="IPR007814">
    <property type="entry name" value="PaaA_PaaC"/>
</dbReference>
<proteinExistence type="predicted"/>
<dbReference type="SUPFAM" id="SSF47240">
    <property type="entry name" value="Ferritin-like"/>
    <property type="match status" value="1"/>
</dbReference>
<protein>
    <submittedName>
        <fullName evidence="1">Phenylacetate-CoA oxygenase subunit PaaC</fullName>
    </submittedName>
</protein>
<comment type="caution">
    <text evidence="1">The sequence shown here is derived from an EMBL/GenBank/DDBJ whole genome shotgun (WGS) entry which is preliminary data.</text>
</comment>
<dbReference type="PANTHER" id="PTHR30458:SF0">
    <property type="entry name" value="1,2-PHENYLACETYL-COA EPOXIDASE, SUBUNIT C"/>
    <property type="match status" value="1"/>
</dbReference>
<dbReference type="InterPro" id="IPR052703">
    <property type="entry name" value="Aromatic_CoA_ox/epox"/>
</dbReference>
<organism evidence="1 2">
    <name type="scientific">Stappia sediminis</name>
    <dbReference type="NCBI Taxonomy" id="2692190"/>
    <lineage>
        <taxon>Bacteria</taxon>
        <taxon>Pseudomonadati</taxon>
        <taxon>Pseudomonadota</taxon>
        <taxon>Alphaproteobacteria</taxon>
        <taxon>Hyphomicrobiales</taxon>
        <taxon>Stappiaceae</taxon>
        <taxon>Stappia</taxon>
    </lineage>
</organism>
<dbReference type="AlphaFoldDB" id="A0A7X3LSK4"/>
<dbReference type="Pfam" id="PF05138">
    <property type="entry name" value="PaaA_PaaC"/>
    <property type="match status" value="1"/>
</dbReference>
<dbReference type="PIRSF" id="PIRSF037834">
    <property type="entry name" value="PA_CoA_Oase3"/>
    <property type="match status" value="1"/>
</dbReference>
<dbReference type="PANTHER" id="PTHR30458">
    <property type="entry name" value="PHENYLACETIC ACID DEGRADATION PROTEIN PAA"/>
    <property type="match status" value="1"/>
</dbReference>
<dbReference type="NCBIfam" id="TIGR02158">
    <property type="entry name" value="PA_CoA_Oxy3"/>
    <property type="match status" value="1"/>
</dbReference>
<name>A0A7X3LSK4_9HYPH</name>
<dbReference type="Proteomes" id="UP000433101">
    <property type="component" value="Unassembled WGS sequence"/>
</dbReference>
<evidence type="ECO:0000313" key="1">
    <source>
        <dbReference type="EMBL" id="MXN64328.1"/>
    </source>
</evidence>
<dbReference type="Gene3D" id="1.20.1260.10">
    <property type="match status" value="1"/>
</dbReference>
<dbReference type="EMBL" id="WUMV01000002">
    <property type="protein sequence ID" value="MXN64328.1"/>
    <property type="molecule type" value="Genomic_DNA"/>
</dbReference>
<sequence length="250" mass="28250">MKDLLFAYILRLADDAAILGQRLGEWCGHAPTLEEDIGLANVALDHIGQARALYSYAGEVEGKGRDEDQLCFLRKEREFSNCLLVEQPNGDFAETIARQFFFSAFMLPFWEKMKASKDETLAAIAAKAEKEAAYHLRHSAEWVIRLGDGTEESRERMQDAIELLWPFTGELFEADDTVKVLVAEGVAVDPASIRDEWRETVGKVFGQATLEMPEEGWAQTGGRSGMHTEHFGHLLTEMQYMQRAYPGLKW</sequence>
<gene>
    <name evidence="1" type="primary">paaC</name>
    <name evidence="1" type="ORF">GR183_05385</name>
</gene>
<evidence type="ECO:0000313" key="2">
    <source>
        <dbReference type="Proteomes" id="UP000433101"/>
    </source>
</evidence>